<organism evidence="1 2">
    <name type="scientific">Exocentrus adspersus</name>
    <dbReference type="NCBI Taxonomy" id="1586481"/>
    <lineage>
        <taxon>Eukaryota</taxon>
        <taxon>Metazoa</taxon>
        <taxon>Ecdysozoa</taxon>
        <taxon>Arthropoda</taxon>
        <taxon>Hexapoda</taxon>
        <taxon>Insecta</taxon>
        <taxon>Pterygota</taxon>
        <taxon>Neoptera</taxon>
        <taxon>Endopterygota</taxon>
        <taxon>Coleoptera</taxon>
        <taxon>Polyphaga</taxon>
        <taxon>Cucujiformia</taxon>
        <taxon>Chrysomeloidea</taxon>
        <taxon>Cerambycidae</taxon>
        <taxon>Lamiinae</taxon>
        <taxon>Acanthocinini</taxon>
        <taxon>Exocentrus</taxon>
    </lineage>
</organism>
<dbReference type="Proteomes" id="UP001159042">
    <property type="component" value="Unassembled WGS sequence"/>
</dbReference>
<evidence type="ECO:0000313" key="2">
    <source>
        <dbReference type="Proteomes" id="UP001159042"/>
    </source>
</evidence>
<dbReference type="AlphaFoldDB" id="A0AAV8V7G2"/>
<dbReference type="EMBL" id="JANEYG010000351">
    <property type="protein sequence ID" value="KAJ8910125.1"/>
    <property type="molecule type" value="Genomic_DNA"/>
</dbReference>
<sequence length="187" mass="22247">MRNYLSCPQLLEDITQKILTGSDLLGRSLHRLGRLQELATVWGYHENTPLKTKQDNRGGSWWNNKLDKMRKEVRRLFNRAKDSGNWDQYRSAFTDYNREIRRAKRESWRRFCKRINDVPRSTRIHKILFRTPVEEWGSIKLLDGSYTDSGMDTLQLLALNHFPRSLSLNDEHTWARGQTTKRLQKND</sequence>
<evidence type="ECO:0000313" key="1">
    <source>
        <dbReference type="EMBL" id="KAJ8910125.1"/>
    </source>
</evidence>
<accession>A0AAV8V7G2</accession>
<reference evidence="1 2" key="1">
    <citation type="journal article" date="2023" name="Insect Mol. Biol.">
        <title>Genome sequencing provides insights into the evolution of gene families encoding plant cell wall-degrading enzymes in longhorned beetles.</title>
        <authorList>
            <person name="Shin N.R."/>
            <person name="Okamura Y."/>
            <person name="Kirsch R."/>
            <person name="Pauchet Y."/>
        </authorList>
    </citation>
    <scope>NUCLEOTIDE SEQUENCE [LARGE SCALE GENOMIC DNA]</scope>
    <source>
        <strain evidence="1">EAD_L_NR</strain>
    </source>
</reference>
<proteinExistence type="predicted"/>
<gene>
    <name evidence="1" type="ORF">NQ315_005081</name>
</gene>
<protein>
    <submittedName>
        <fullName evidence="1">Uncharacterized protein</fullName>
    </submittedName>
</protein>
<comment type="caution">
    <text evidence="1">The sequence shown here is derived from an EMBL/GenBank/DDBJ whole genome shotgun (WGS) entry which is preliminary data.</text>
</comment>
<keyword evidence="2" id="KW-1185">Reference proteome</keyword>
<name>A0AAV8V7G2_9CUCU</name>